<keyword evidence="3" id="KW-1185">Reference proteome</keyword>
<keyword evidence="1" id="KW-1133">Transmembrane helix</keyword>
<evidence type="ECO:0000313" key="3">
    <source>
        <dbReference type="Proteomes" id="UP000020681"/>
    </source>
</evidence>
<keyword evidence="1" id="KW-0812">Transmembrane</keyword>
<dbReference type="EMBL" id="JAOL01000085">
    <property type="protein sequence ID" value="EUA91869.1"/>
    <property type="molecule type" value="Genomic_DNA"/>
</dbReference>
<reference evidence="2 3" key="1">
    <citation type="submission" date="2014-01" db="EMBL/GenBank/DDBJ databases">
        <authorList>
            <person name="Dobos K."/>
            <person name="Lenaerts A."/>
            <person name="Ordway D."/>
            <person name="DeGroote M.A."/>
            <person name="Parker T."/>
            <person name="Sizemore C."/>
            <person name="Tallon L.J."/>
            <person name="Sadzewicz L.K."/>
            <person name="Sengamalay N."/>
            <person name="Fraser C.M."/>
            <person name="Hine E."/>
            <person name="Shefchek K.A."/>
            <person name="Das S.P."/>
            <person name="Tettelin H."/>
        </authorList>
    </citation>
    <scope>NUCLEOTIDE SEQUENCE [LARGE SCALE GENOMIC DNA]</scope>
    <source>
        <strain evidence="2 3">Harvey</strain>
    </source>
</reference>
<accession>A0ABP3ALH5</accession>
<name>A0ABP3ALH5_MYCUL</name>
<keyword evidence="1" id="KW-0472">Membrane</keyword>
<organism evidence="2 3">
    <name type="scientific">Mycobacterium ulcerans str. Harvey</name>
    <dbReference type="NCBI Taxonomy" id="1299332"/>
    <lineage>
        <taxon>Bacteria</taxon>
        <taxon>Bacillati</taxon>
        <taxon>Actinomycetota</taxon>
        <taxon>Actinomycetes</taxon>
        <taxon>Mycobacteriales</taxon>
        <taxon>Mycobacteriaceae</taxon>
        <taxon>Mycobacterium</taxon>
        <taxon>Mycobacterium ulcerans group</taxon>
    </lineage>
</organism>
<evidence type="ECO:0000313" key="2">
    <source>
        <dbReference type="EMBL" id="EUA91869.1"/>
    </source>
</evidence>
<feature type="transmembrane region" description="Helical" evidence="1">
    <location>
        <begin position="7"/>
        <end position="27"/>
    </location>
</feature>
<comment type="caution">
    <text evidence="2">The sequence shown here is derived from an EMBL/GenBank/DDBJ whole genome shotgun (WGS) entry which is preliminary data.</text>
</comment>
<proteinExistence type="predicted"/>
<sequence length="41" mass="4297">MRGRIRGSLFAAVNAAGVVGVLLLAPAPLLPTRMTLPAIRR</sequence>
<gene>
    <name evidence="2" type="ORF">I551_1788</name>
</gene>
<dbReference type="Proteomes" id="UP000020681">
    <property type="component" value="Unassembled WGS sequence"/>
</dbReference>
<protein>
    <submittedName>
        <fullName evidence="2">Membrane protein</fullName>
    </submittedName>
</protein>
<evidence type="ECO:0000256" key="1">
    <source>
        <dbReference type="SAM" id="Phobius"/>
    </source>
</evidence>